<dbReference type="Proteomes" id="UP000095280">
    <property type="component" value="Unplaced"/>
</dbReference>
<feature type="compositionally biased region" description="Low complexity" evidence="8">
    <location>
        <begin position="246"/>
        <end position="273"/>
    </location>
</feature>
<feature type="transmembrane region" description="Helical" evidence="9">
    <location>
        <begin position="164"/>
        <end position="189"/>
    </location>
</feature>
<dbReference type="GO" id="GO:0015271">
    <property type="term" value="F:outward rectifier potassium channel activity"/>
    <property type="evidence" value="ECO:0007669"/>
    <property type="project" value="TreeGrafter"/>
</dbReference>
<keyword evidence="2" id="KW-0813">Transport</keyword>
<reference evidence="12" key="1">
    <citation type="submission" date="2016-11" db="UniProtKB">
        <authorList>
            <consortium name="WormBaseParasite"/>
        </authorList>
    </citation>
    <scope>IDENTIFICATION</scope>
</reference>
<evidence type="ECO:0000313" key="12">
    <source>
        <dbReference type="WBParaSite" id="maker-uti_cns_0002334-snap-gene-0.7-mRNA-1"/>
    </source>
</evidence>
<evidence type="ECO:0000256" key="1">
    <source>
        <dbReference type="ARBA" id="ARBA00004141"/>
    </source>
</evidence>
<feature type="transmembrane region" description="Helical" evidence="9">
    <location>
        <begin position="136"/>
        <end position="152"/>
    </location>
</feature>
<sequence length="273" mass="30460">WGQIVCMIYAILGIPLMLLFLTKIGEPTAVLFRGFYLNICFIKKLPHESKNFNNQDEQSKDQQQTSWRTVEDGVVKQAPAKVSELVIVEDDEDDEEEEEEVVNIPITVTIMLLIFYILIGASVFRVWEEWTVIEGTYFSFITLSTIGFGDYVPGKDGPFNSNWIIAELLVGCVYCVFGLAMLSMCINLIQDEISAKFHWIAGKLGMSRNRNAEDDDEDEDDDDDDEEESDDDEDEETDDEAVSQTGSGSAAKRRANAGAATTAGSGKNRSSFA</sequence>
<dbReference type="Pfam" id="PF07885">
    <property type="entry name" value="Ion_trans_2"/>
    <property type="match status" value="1"/>
</dbReference>
<keyword evidence="5" id="KW-0406">Ion transport</keyword>
<evidence type="ECO:0000256" key="4">
    <source>
        <dbReference type="ARBA" id="ARBA00022989"/>
    </source>
</evidence>
<evidence type="ECO:0000256" key="9">
    <source>
        <dbReference type="SAM" id="Phobius"/>
    </source>
</evidence>
<dbReference type="GO" id="GO:0022841">
    <property type="term" value="F:potassium ion leak channel activity"/>
    <property type="evidence" value="ECO:0007669"/>
    <property type="project" value="TreeGrafter"/>
</dbReference>
<evidence type="ECO:0000313" key="11">
    <source>
        <dbReference type="Proteomes" id="UP000095280"/>
    </source>
</evidence>
<feature type="domain" description="Potassium channel" evidence="10">
    <location>
        <begin position="112"/>
        <end position="193"/>
    </location>
</feature>
<keyword evidence="6 9" id="KW-0472">Membrane</keyword>
<accession>A0A1I8GMC8</accession>
<feature type="region of interest" description="Disordered" evidence="8">
    <location>
        <begin position="209"/>
        <end position="273"/>
    </location>
</feature>
<evidence type="ECO:0000256" key="3">
    <source>
        <dbReference type="ARBA" id="ARBA00022692"/>
    </source>
</evidence>
<evidence type="ECO:0000256" key="8">
    <source>
        <dbReference type="SAM" id="MobiDB-lite"/>
    </source>
</evidence>
<dbReference type="PANTHER" id="PTHR11003:SF334">
    <property type="entry name" value="FI03418P"/>
    <property type="match status" value="1"/>
</dbReference>
<keyword evidence="7" id="KW-0407">Ion channel</keyword>
<dbReference type="Gene3D" id="1.10.287.70">
    <property type="match status" value="1"/>
</dbReference>
<dbReference type="InterPro" id="IPR003280">
    <property type="entry name" value="2pore_dom_K_chnl"/>
</dbReference>
<dbReference type="GO" id="GO:0030322">
    <property type="term" value="P:stabilization of membrane potential"/>
    <property type="evidence" value="ECO:0007669"/>
    <property type="project" value="TreeGrafter"/>
</dbReference>
<name>A0A1I8GMC8_9PLAT</name>
<feature type="transmembrane region" description="Helical" evidence="9">
    <location>
        <begin position="7"/>
        <end position="25"/>
    </location>
</feature>
<keyword evidence="3 9" id="KW-0812">Transmembrane</keyword>
<dbReference type="AlphaFoldDB" id="A0A1I8GMC8"/>
<evidence type="ECO:0000256" key="7">
    <source>
        <dbReference type="ARBA" id="ARBA00023303"/>
    </source>
</evidence>
<keyword evidence="4 9" id="KW-1133">Transmembrane helix</keyword>
<comment type="subcellular location">
    <subcellularLocation>
        <location evidence="1">Membrane</location>
        <topology evidence="1">Multi-pass membrane protein</topology>
    </subcellularLocation>
</comment>
<dbReference type="GO" id="GO:0005886">
    <property type="term" value="C:plasma membrane"/>
    <property type="evidence" value="ECO:0007669"/>
    <property type="project" value="TreeGrafter"/>
</dbReference>
<evidence type="ECO:0000256" key="6">
    <source>
        <dbReference type="ARBA" id="ARBA00023136"/>
    </source>
</evidence>
<evidence type="ECO:0000256" key="5">
    <source>
        <dbReference type="ARBA" id="ARBA00023065"/>
    </source>
</evidence>
<keyword evidence="11" id="KW-1185">Reference proteome</keyword>
<proteinExistence type="predicted"/>
<dbReference type="SUPFAM" id="SSF81324">
    <property type="entry name" value="Voltage-gated potassium channels"/>
    <property type="match status" value="1"/>
</dbReference>
<feature type="transmembrane region" description="Helical" evidence="9">
    <location>
        <begin position="104"/>
        <end position="124"/>
    </location>
</feature>
<evidence type="ECO:0000259" key="10">
    <source>
        <dbReference type="Pfam" id="PF07885"/>
    </source>
</evidence>
<dbReference type="PANTHER" id="PTHR11003">
    <property type="entry name" value="POTASSIUM CHANNEL, SUBFAMILY K"/>
    <property type="match status" value="1"/>
</dbReference>
<evidence type="ECO:0000256" key="2">
    <source>
        <dbReference type="ARBA" id="ARBA00022448"/>
    </source>
</evidence>
<dbReference type="InterPro" id="IPR013099">
    <property type="entry name" value="K_chnl_dom"/>
</dbReference>
<organism evidence="11 12">
    <name type="scientific">Macrostomum lignano</name>
    <dbReference type="NCBI Taxonomy" id="282301"/>
    <lineage>
        <taxon>Eukaryota</taxon>
        <taxon>Metazoa</taxon>
        <taxon>Spiralia</taxon>
        <taxon>Lophotrochozoa</taxon>
        <taxon>Platyhelminthes</taxon>
        <taxon>Rhabditophora</taxon>
        <taxon>Macrostomorpha</taxon>
        <taxon>Macrostomida</taxon>
        <taxon>Macrostomidae</taxon>
        <taxon>Macrostomum</taxon>
    </lineage>
</organism>
<protein>
    <submittedName>
        <fullName evidence="12">Ion_trans_2 domain-containing protein</fullName>
    </submittedName>
</protein>
<feature type="compositionally biased region" description="Acidic residues" evidence="8">
    <location>
        <begin position="213"/>
        <end position="241"/>
    </location>
</feature>
<dbReference type="WBParaSite" id="maker-uti_cns_0002334-snap-gene-0.7-mRNA-1">
    <property type="protein sequence ID" value="maker-uti_cns_0002334-snap-gene-0.7-mRNA-1"/>
    <property type="gene ID" value="maker-uti_cns_0002334-snap-gene-0.7"/>
</dbReference>